<dbReference type="EMBL" id="DVOH01000013">
    <property type="protein sequence ID" value="HIU99819.1"/>
    <property type="molecule type" value="Genomic_DNA"/>
</dbReference>
<dbReference type="SFLD" id="SFLDG01111">
    <property type="entry name" value="Uncharacterised_Radical_SAM_Su"/>
    <property type="match status" value="1"/>
</dbReference>
<evidence type="ECO:0000256" key="1">
    <source>
        <dbReference type="ARBA" id="ARBA00001966"/>
    </source>
</evidence>
<dbReference type="InterPro" id="IPR023821">
    <property type="entry name" value="rSAM_TatD-assoc"/>
</dbReference>
<dbReference type="SUPFAM" id="SSF102114">
    <property type="entry name" value="Radical SAM enzymes"/>
    <property type="match status" value="1"/>
</dbReference>
<dbReference type="InterPro" id="IPR007197">
    <property type="entry name" value="rSAM"/>
</dbReference>
<dbReference type="GO" id="GO:0051539">
    <property type="term" value="F:4 iron, 4 sulfur cluster binding"/>
    <property type="evidence" value="ECO:0007669"/>
    <property type="project" value="UniProtKB-KW"/>
</dbReference>
<keyword evidence="6" id="KW-0411">Iron-sulfur</keyword>
<evidence type="ECO:0000256" key="2">
    <source>
        <dbReference type="ARBA" id="ARBA00022485"/>
    </source>
</evidence>
<dbReference type="PANTHER" id="PTHR30352:SF5">
    <property type="entry name" value="PYRUVATE FORMATE-LYASE 1-ACTIVATING ENZYME"/>
    <property type="match status" value="1"/>
</dbReference>
<keyword evidence="2" id="KW-0004">4Fe-4S</keyword>
<keyword evidence="3" id="KW-0949">S-adenosyl-L-methionine</keyword>
<evidence type="ECO:0000313" key="9">
    <source>
        <dbReference type="Proteomes" id="UP000886891"/>
    </source>
</evidence>
<dbReference type="InterPro" id="IPR013785">
    <property type="entry name" value="Aldolase_TIM"/>
</dbReference>
<gene>
    <name evidence="8" type="ORF">IAB14_01735</name>
</gene>
<dbReference type="Gene3D" id="3.20.20.70">
    <property type="entry name" value="Aldolase class I"/>
    <property type="match status" value="1"/>
</dbReference>
<sequence length="189" mass="20974">MGNKIYINLTNRCSNACTFCVRTNGSMDDYELWLDKEPSVQDVIASLPPEFAACEEVVFCGFGEPLYRLDAMVELGAYFHRCGKRVRLNTNGQAKHICGEDAAKRLAGNVDIVNVSLNAADALRYQEICRCEFGTEGFDDMLNFAADCKRQGISVVFSVVDVIGEEQVARAKRLAEQMGIPLRVRAYIG</sequence>
<comment type="caution">
    <text evidence="8">The sequence shown here is derived from an EMBL/GenBank/DDBJ whole genome shotgun (WGS) entry which is preliminary data.</text>
</comment>
<dbReference type="GO" id="GO:0003824">
    <property type="term" value="F:catalytic activity"/>
    <property type="evidence" value="ECO:0007669"/>
    <property type="project" value="InterPro"/>
</dbReference>
<comment type="cofactor">
    <cofactor evidence="1">
        <name>[4Fe-4S] cluster</name>
        <dbReference type="ChEBI" id="CHEBI:49883"/>
    </cofactor>
</comment>
<evidence type="ECO:0000256" key="5">
    <source>
        <dbReference type="ARBA" id="ARBA00023004"/>
    </source>
</evidence>
<dbReference type="CDD" id="cd01335">
    <property type="entry name" value="Radical_SAM"/>
    <property type="match status" value="1"/>
</dbReference>
<dbReference type="SFLD" id="SFLDS00029">
    <property type="entry name" value="Radical_SAM"/>
    <property type="match status" value="1"/>
</dbReference>
<feature type="domain" description="Radical SAM core" evidence="7">
    <location>
        <begin position="1"/>
        <end position="189"/>
    </location>
</feature>
<dbReference type="Proteomes" id="UP000886891">
    <property type="component" value="Unassembled WGS sequence"/>
</dbReference>
<keyword evidence="4" id="KW-0479">Metal-binding</keyword>
<reference evidence="8" key="1">
    <citation type="submission" date="2020-10" db="EMBL/GenBank/DDBJ databases">
        <authorList>
            <person name="Gilroy R."/>
        </authorList>
    </citation>
    <scope>NUCLEOTIDE SEQUENCE</scope>
    <source>
        <strain evidence="8">23406</strain>
    </source>
</reference>
<evidence type="ECO:0000313" key="8">
    <source>
        <dbReference type="EMBL" id="HIU99819.1"/>
    </source>
</evidence>
<dbReference type="AlphaFoldDB" id="A0A9D1NB82"/>
<reference evidence="8" key="2">
    <citation type="journal article" date="2021" name="PeerJ">
        <title>Extensive microbial diversity within the chicken gut microbiome revealed by metagenomics and culture.</title>
        <authorList>
            <person name="Gilroy R."/>
            <person name="Ravi A."/>
            <person name="Getino M."/>
            <person name="Pursley I."/>
            <person name="Horton D.L."/>
            <person name="Alikhan N.F."/>
            <person name="Baker D."/>
            <person name="Gharbi K."/>
            <person name="Hall N."/>
            <person name="Watson M."/>
            <person name="Adriaenssens E.M."/>
            <person name="Foster-Nyarko E."/>
            <person name="Jarju S."/>
            <person name="Secka A."/>
            <person name="Antonio M."/>
            <person name="Oren A."/>
            <person name="Chaudhuri R.R."/>
            <person name="La Ragione R."/>
            <person name="Hildebrand F."/>
            <person name="Pallen M.J."/>
        </authorList>
    </citation>
    <scope>NUCLEOTIDE SEQUENCE</scope>
    <source>
        <strain evidence="8">23406</strain>
    </source>
</reference>
<proteinExistence type="predicted"/>
<dbReference type="InterPro" id="IPR034457">
    <property type="entry name" value="Organic_radical-activating"/>
</dbReference>
<dbReference type="PANTHER" id="PTHR30352">
    <property type="entry name" value="PYRUVATE FORMATE-LYASE-ACTIVATING ENZYME"/>
    <property type="match status" value="1"/>
</dbReference>
<protein>
    <submittedName>
        <fullName evidence="8">Radical SAM protein</fullName>
    </submittedName>
</protein>
<evidence type="ECO:0000256" key="3">
    <source>
        <dbReference type="ARBA" id="ARBA00022691"/>
    </source>
</evidence>
<dbReference type="NCBIfam" id="TIGR04038">
    <property type="entry name" value="tatD_link_rSAM"/>
    <property type="match status" value="1"/>
</dbReference>
<evidence type="ECO:0000256" key="6">
    <source>
        <dbReference type="ARBA" id="ARBA00023014"/>
    </source>
</evidence>
<dbReference type="InterPro" id="IPR058240">
    <property type="entry name" value="rSAM_sf"/>
</dbReference>
<name>A0A9D1NB82_9FIRM</name>
<evidence type="ECO:0000259" key="7">
    <source>
        <dbReference type="PROSITE" id="PS51918"/>
    </source>
</evidence>
<keyword evidence="5" id="KW-0408">Iron</keyword>
<dbReference type="PROSITE" id="PS51918">
    <property type="entry name" value="RADICAL_SAM"/>
    <property type="match status" value="1"/>
</dbReference>
<evidence type="ECO:0000256" key="4">
    <source>
        <dbReference type="ARBA" id="ARBA00022723"/>
    </source>
</evidence>
<dbReference type="Pfam" id="PF04055">
    <property type="entry name" value="Radical_SAM"/>
    <property type="match status" value="1"/>
</dbReference>
<organism evidence="8 9">
    <name type="scientific">Candidatus Stercoripulliclostridium merdipullorum</name>
    <dbReference type="NCBI Taxonomy" id="2840952"/>
    <lineage>
        <taxon>Bacteria</taxon>
        <taxon>Bacillati</taxon>
        <taxon>Bacillota</taxon>
        <taxon>Clostridia</taxon>
        <taxon>Eubacteriales</taxon>
        <taxon>Candidatus Stercoripulliclostridium</taxon>
    </lineage>
</organism>
<dbReference type="GO" id="GO:0046872">
    <property type="term" value="F:metal ion binding"/>
    <property type="evidence" value="ECO:0007669"/>
    <property type="project" value="UniProtKB-KW"/>
</dbReference>
<accession>A0A9D1NB82</accession>